<dbReference type="InParanoid" id="F6HP78"/>
<dbReference type="Proteomes" id="UP000009183">
    <property type="component" value="Chromosome 16"/>
</dbReference>
<name>F6HP78_VITVI</name>
<dbReference type="HOGENOM" id="CLU_3054278_0_0_1"/>
<dbReference type="EMBL" id="FN596000">
    <property type="protein sequence ID" value="CCB56484.1"/>
    <property type="molecule type" value="Genomic_DNA"/>
</dbReference>
<feature type="compositionally biased region" description="Polar residues" evidence="1">
    <location>
        <begin position="39"/>
        <end position="54"/>
    </location>
</feature>
<evidence type="ECO:0000313" key="3">
    <source>
        <dbReference type="Proteomes" id="UP000009183"/>
    </source>
</evidence>
<dbReference type="PaxDb" id="29760-VIT_16s0100g00220.t01"/>
<organism evidence="2 3">
    <name type="scientific">Vitis vinifera</name>
    <name type="common">Grape</name>
    <dbReference type="NCBI Taxonomy" id="29760"/>
    <lineage>
        <taxon>Eukaryota</taxon>
        <taxon>Viridiplantae</taxon>
        <taxon>Streptophyta</taxon>
        <taxon>Embryophyta</taxon>
        <taxon>Tracheophyta</taxon>
        <taxon>Spermatophyta</taxon>
        <taxon>Magnoliopsida</taxon>
        <taxon>eudicotyledons</taxon>
        <taxon>Gunneridae</taxon>
        <taxon>Pentapetalae</taxon>
        <taxon>rosids</taxon>
        <taxon>Vitales</taxon>
        <taxon>Vitaceae</taxon>
        <taxon>Viteae</taxon>
        <taxon>Vitis</taxon>
    </lineage>
</organism>
<proteinExistence type="predicted"/>
<sequence>MENQRIEEKAPPMIIATTKGNSSGRKLDTIYEDKDPHGRSQNQTAGVSCANSEG</sequence>
<gene>
    <name evidence="2" type="ordered locus">VIT_16s0100g00220</name>
</gene>
<reference evidence="3" key="1">
    <citation type="journal article" date="2007" name="Nature">
        <title>The grapevine genome sequence suggests ancestral hexaploidization in major angiosperm phyla.</title>
        <authorList>
            <consortium name="The French-Italian Public Consortium for Grapevine Genome Characterization."/>
            <person name="Jaillon O."/>
            <person name="Aury J.-M."/>
            <person name="Noel B."/>
            <person name="Policriti A."/>
            <person name="Clepet C."/>
            <person name="Casagrande A."/>
            <person name="Choisne N."/>
            <person name="Aubourg S."/>
            <person name="Vitulo N."/>
            <person name="Jubin C."/>
            <person name="Vezzi A."/>
            <person name="Legeai F."/>
            <person name="Hugueney P."/>
            <person name="Dasilva C."/>
            <person name="Horner D."/>
            <person name="Mica E."/>
            <person name="Jublot D."/>
            <person name="Poulain J."/>
            <person name="Bruyere C."/>
            <person name="Billault A."/>
            <person name="Segurens B."/>
            <person name="Gouyvenoux M."/>
            <person name="Ugarte E."/>
            <person name="Cattonaro F."/>
            <person name="Anthouard V."/>
            <person name="Vico V."/>
            <person name="Del Fabbro C."/>
            <person name="Alaux M."/>
            <person name="Di Gaspero G."/>
            <person name="Dumas V."/>
            <person name="Felice N."/>
            <person name="Paillard S."/>
            <person name="Juman I."/>
            <person name="Moroldo M."/>
            <person name="Scalabrin S."/>
            <person name="Canaguier A."/>
            <person name="Le Clainche I."/>
            <person name="Malacrida G."/>
            <person name="Durand E."/>
            <person name="Pesole G."/>
            <person name="Laucou V."/>
            <person name="Chatelet P."/>
            <person name="Merdinoglu D."/>
            <person name="Delledonne M."/>
            <person name="Pezzotti M."/>
            <person name="Lecharny A."/>
            <person name="Scarpelli C."/>
            <person name="Artiguenave F."/>
            <person name="Pe M.E."/>
            <person name="Valle G."/>
            <person name="Morgante M."/>
            <person name="Caboche M."/>
            <person name="Adam-Blondon A.-F."/>
            <person name="Weissenbach J."/>
            <person name="Quetier F."/>
            <person name="Wincker P."/>
        </authorList>
    </citation>
    <scope>NUCLEOTIDE SEQUENCE [LARGE SCALE GENOMIC DNA]</scope>
    <source>
        <strain evidence="3">cv. Pinot noir / PN40024</strain>
    </source>
</reference>
<keyword evidence="3" id="KW-1185">Reference proteome</keyword>
<protein>
    <submittedName>
        <fullName evidence="2">Uncharacterized protein</fullName>
    </submittedName>
</protein>
<feature type="region of interest" description="Disordered" evidence="1">
    <location>
        <begin position="1"/>
        <end position="54"/>
    </location>
</feature>
<feature type="compositionally biased region" description="Basic and acidic residues" evidence="1">
    <location>
        <begin position="1"/>
        <end position="10"/>
    </location>
</feature>
<dbReference type="AlphaFoldDB" id="F6HP78"/>
<accession>F6HP78</accession>
<evidence type="ECO:0000313" key="2">
    <source>
        <dbReference type="EMBL" id="CCB56484.1"/>
    </source>
</evidence>
<feature type="compositionally biased region" description="Basic and acidic residues" evidence="1">
    <location>
        <begin position="25"/>
        <end position="38"/>
    </location>
</feature>
<evidence type="ECO:0000256" key="1">
    <source>
        <dbReference type="SAM" id="MobiDB-lite"/>
    </source>
</evidence>